<sequence length="85" mass="9861">MKEQFLNLQGLTELVDYIKKYIADQQEVIPYASYTLFPTIGKTNAIYVDTTTNAIYRWDDNNIKYYALAFDPEKEFIMQCGSSKG</sequence>
<organism evidence="1">
    <name type="scientific">Herelleviridae sp. ct7xn19</name>
    <dbReference type="NCBI Taxonomy" id="2827295"/>
    <lineage>
        <taxon>Viruses</taxon>
        <taxon>Duplodnaviria</taxon>
        <taxon>Heunggongvirae</taxon>
        <taxon>Uroviricota</taxon>
        <taxon>Caudoviricetes</taxon>
        <taxon>Herelleviridae</taxon>
    </lineage>
</organism>
<protein>
    <submittedName>
        <fullName evidence="1">Uncharacterized protein</fullName>
    </submittedName>
</protein>
<name>A0A8S5R4T2_9CAUD</name>
<evidence type="ECO:0000313" key="1">
    <source>
        <dbReference type="EMBL" id="DAE26130.1"/>
    </source>
</evidence>
<dbReference type="EMBL" id="BK015809">
    <property type="protein sequence ID" value="DAE26130.1"/>
    <property type="molecule type" value="Genomic_DNA"/>
</dbReference>
<reference evidence="1" key="1">
    <citation type="journal article" date="2021" name="Proc. Natl. Acad. Sci. U.S.A.">
        <title>A Catalog of Tens of Thousands of Viruses from Human Metagenomes Reveals Hidden Associations with Chronic Diseases.</title>
        <authorList>
            <person name="Tisza M.J."/>
            <person name="Buck C.B."/>
        </authorList>
    </citation>
    <scope>NUCLEOTIDE SEQUENCE</scope>
    <source>
        <strain evidence="1">Ct7xn19</strain>
    </source>
</reference>
<accession>A0A8S5R4T2</accession>
<proteinExistence type="predicted"/>